<evidence type="ECO:0000313" key="1">
    <source>
        <dbReference type="EMBL" id="CAI0648248.1"/>
    </source>
</evidence>
<accession>A0A9W4RTG3</accession>
<keyword evidence="2" id="KW-1185">Reference proteome</keyword>
<sequence length="447" mass="50663">MASGINTLAAYCQFIPETVDKSLFRYEDVDSREADFFSRFSEIEVKDEDIKIDDATNLPTTDAAARLVVACRKRFFPMDEEISHTFGFKFFAKGADRARLFRVYCRIVSNGIIDEQLRKACEDDNLQELLISSCNKTGLADDAAWLKGLQGFGTNSQCPVFGDIFCDVASQWCPPQLCDTIMTDIRPLAKRQAFVFWTQMKLGLIPNVYEDNWIDLGLCTAPNWQSLLHMRRAYRKLLHETCLEEFCSAITHSTIPFLFEKHGLSDEIAGFRNFKGFMKVVGKSYESVWQLKRYAQWEGTGPVSAVAVDYGFMNCKTPKQRQRLRQLYAEYFAKGKDEMKLHQACIRGDLAPFLREALDGLPIPELLLTNAYPVEPLDQMGMITVGKTIFAPPSVHNEAELVARAEGNGARIVPILESHTDSMRGMMEDMAASLHDCTYSQDIDIYV</sequence>
<reference evidence="1" key="1">
    <citation type="submission" date="2022-08" db="EMBL/GenBank/DDBJ databases">
        <authorList>
            <person name="Giroux E."/>
            <person name="Giroux E."/>
        </authorList>
    </citation>
    <scope>NUCLEOTIDE SEQUENCE</scope>
    <source>
        <strain evidence="1">H1091258</strain>
    </source>
</reference>
<dbReference type="OrthoDB" id="4851849at2759"/>
<dbReference type="EMBL" id="CAMGZC010000530">
    <property type="protein sequence ID" value="CAI0648248.1"/>
    <property type="molecule type" value="Genomic_DNA"/>
</dbReference>
<proteinExistence type="predicted"/>
<dbReference type="Proteomes" id="UP001152533">
    <property type="component" value="Unassembled WGS sequence"/>
</dbReference>
<evidence type="ECO:0000313" key="2">
    <source>
        <dbReference type="Proteomes" id="UP001152533"/>
    </source>
</evidence>
<protein>
    <submittedName>
        <fullName evidence="1">Uncharacterized protein</fullName>
    </submittedName>
</protein>
<gene>
    <name evidence="1" type="ORF">CGXH109_LOCUS73747</name>
</gene>
<dbReference type="AlphaFoldDB" id="A0A9W4RTG3"/>
<organism evidence="1 2">
    <name type="scientific">Colletotrichum noveboracense</name>
    <dbReference type="NCBI Taxonomy" id="2664923"/>
    <lineage>
        <taxon>Eukaryota</taxon>
        <taxon>Fungi</taxon>
        <taxon>Dikarya</taxon>
        <taxon>Ascomycota</taxon>
        <taxon>Pezizomycotina</taxon>
        <taxon>Sordariomycetes</taxon>
        <taxon>Hypocreomycetidae</taxon>
        <taxon>Glomerellales</taxon>
        <taxon>Glomerellaceae</taxon>
        <taxon>Colletotrichum</taxon>
        <taxon>Colletotrichum gloeosporioides species complex</taxon>
    </lineage>
</organism>
<comment type="caution">
    <text evidence="1">The sequence shown here is derived from an EMBL/GenBank/DDBJ whole genome shotgun (WGS) entry which is preliminary data.</text>
</comment>
<name>A0A9W4RTG3_9PEZI</name>